<dbReference type="RefSeq" id="WP_344715936.1">
    <property type="nucleotide sequence ID" value="NZ_BAABCB010000030.1"/>
</dbReference>
<evidence type="ECO:0000313" key="2">
    <source>
        <dbReference type="EMBL" id="GAA4246186.1"/>
    </source>
</evidence>
<dbReference type="EMBL" id="BAABCB010000030">
    <property type="protein sequence ID" value="GAA4246186.1"/>
    <property type="molecule type" value="Genomic_DNA"/>
</dbReference>
<protein>
    <recommendedName>
        <fullName evidence="4">Outer membrane protein beta-barrel domain-containing protein</fullName>
    </recommendedName>
</protein>
<gene>
    <name evidence="2" type="ORF">GCM10022292_31570</name>
</gene>
<evidence type="ECO:0008006" key="4">
    <source>
        <dbReference type="Google" id="ProtNLM"/>
    </source>
</evidence>
<keyword evidence="3" id="KW-1185">Reference proteome</keyword>
<reference evidence="3" key="1">
    <citation type="journal article" date="2019" name="Int. J. Syst. Evol. Microbiol.">
        <title>The Global Catalogue of Microorganisms (GCM) 10K type strain sequencing project: providing services to taxonomists for standard genome sequencing and annotation.</title>
        <authorList>
            <consortium name="The Broad Institute Genomics Platform"/>
            <consortium name="The Broad Institute Genome Sequencing Center for Infectious Disease"/>
            <person name="Wu L."/>
            <person name="Ma J."/>
        </authorList>
    </citation>
    <scope>NUCLEOTIDE SEQUENCE [LARGE SCALE GENOMIC DNA]</scope>
    <source>
        <strain evidence="3">JCM 17633</strain>
    </source>
</reference>
<accession>A0ABP8D1Y1</accession>
<sequence>MKNILLSMLLFLTFQFNHSQENYTINGETLELKTEVDGTLDLLWTSDDGNYRYFVKSENGTITELKNTKESKRNFLEEYKTTLSNLTNGTATDKLKFTLYDLKAFINTYNMSADSTYTSVATSRKVGFRLGVFGGLTNSPFVNNPENTKVLLIGGELEIFEANSSQRHSGFIQGRHTFDDEDFNYSTNEAALGYRYRIINKPTFSIYGQVKLATVNIASSSFQDASGKQESQSETSFDIPFIFGIGSDIKVGSSGYITITYGELFAIFLDNQGNFSTDIAVGYKFNL</sequence>
<evidence type="ECO:0000313" key="3">
    <source>
        <dbReference type="Proteomes" id="UP001501682"/>
    </source>
</evidence>
<name>A0ABP8D1Y1_9FLAO</name>
<organism evidence="2 3">
    <name type="scientific">Winogradskyella damuponensis</name>
    <dbReference type="NCBI Taxonomy" id="943939"/>
    <lineage>
        <taxon>Bacteria</taxon>
        <taxon>Pseudomonadati</taxon>
        <taxon>Bacteroidota</taxon>
        <taxon>Flavobacteriia</taxon>
        <taxon>Flavobacteriales</taxon>
        <taxon>Flavobacteriaceae</taxon>
        <taxon>Winogradskyella</taxon>
    </lineage>
</organism>
<keyword evidence="1" id="KW-0732">Signal</keyword>
<feature type="signal peptide" evidence="1">
    <location>
        <begin position="1"/>
        <end position="19"/>
    </location>
</feature>
<proteinExistence type="predicted"/>
<feature type="chain" id="PRO_5045906473" description="Outer membrane protein beta-barrel domain-containing protein" evidence="1">
    <location>
        <begin position="20"/>
        <end position="287"/>
    </location>
</feature>
<dbReference type="Proteomes" id="UP001501682">
    <property type="component" value="Unassembled WGS sequence"/>
</dbReference>
<evidence type="ECO:0000256" key="1">
    <source>
        <dbReference type="SAM" id="SignalP"/>
    </source>
</evidence>
<comment type="caution">
    <text evidence="2">The sequence shown here is derived from an EMBL/GenBank/DDBJ whole genome shotgun (WGS) entry which is preliminary data.</text>
</comment>